<protein>
    <submittedName>
        <fullName evidence="3">YlmH/Sll1252 family protein</fullName>
    </submittedName>
</protein>
<dbReference type="InterPro" id="IPR036986">
    <property type="entry name" value="S4_RNA-bd_sf"/>
</dbReference>
<sequence length="259" mass="29625">MMKKDSFINRFYFCSENYMLPIYDKLVLAERSHKVVYTGEFCTPNIWGALRDLNEEIGLNIYSYGIFEDAERKMMAFSEESVECSYPVKLLEIICKSKFTKLSHKDYLGSLMSLGIKREKFGDLILNGNGLCYLAVCEDISDYVKMNLNSVGRCPCEVGDIDIHTEEIPNYNFKTYTLNVSSLRIDCMVSSLCNLSRSKSEEIIRQGKVLLDYLPVDKKDRLVKEYCTITVSGCGKFKIAGKRGFTGTGRYKLLVKKFS</sequence>
<organism evidence="3 4">
    <name type="scientific">Clostridium aromativorans</name>
    <dbReference type="NCBI Taxonomy" id="2836848"/>
    <lineage>
        <taxon>Bacteria</taxon>
        <taxon>Bacillati</taxon>
        <taxon>Bacillota</taxon>
        <taxon>Clostridia</taxon>
        <taxon>Eubacteriales</taxon>
        <taxon>Clostridiaceae</taxon>
        <taxon>Clostridium</taxon>
    </lineage>
</organism>
<dbReference type="SUPFAM" id="SSF55174">
    <property type="entry name" value="Alpha-L RNA-binding motif"/>
    <property type="match status" value="1"/>
</dbReference>
<comment type="caution">
    <text evidence="3">The sequence shown here is derived from an EMBL/GenBank/DDBJ whole genome shotgun (WGS) entry which is preliminary data.</text>
</comment>
<dbReference type="Pfam" id="PF17774">
    <property type="entry name" value="YlmH_RBD"/>
    <property type="match status" value="1"/>
</dbReference>
<dbReference type="InterPro" id="IPR012677">
    <property type="entry name" value="Nucleotide-bd_a/b_plait_sf"/>
</dbReference>
<keyword evidence="4" id="KW-1185">Reference proteome</keyword>
<dbReference type="SMART" id="SM00363">
    <property type="entry name" value="S4"/>
    <property type="match status" value="1"/>
</dbReference>
<name>A0ABS8N2K9_9CLOT</name>
<evidence type="ECO:0000313" key="3">
    <source>
        <dbReference type="EMBL" id="MCC9294023.1"/>
    </source>
</evidence>
<accession>A0ABS8N2K9</accession>
<evidence type="ECO:0000256" key="1">
    <source>
        <dbReference type="PROSITE-ProRule" id="PRU00182"/>
    </source>
</evidence>
<dbReference type="Gene3D" id="3.30.70.330">
    <property type="match status" value="1"/>
</dbReference>
<proteinExistence type="predicted"/>
<dbReference type="InterPro" id="IPR002942">
    <property type="entry name" value="S4_RNA-bd"/>
</dbReference>
<feature type="domain" description="RNA-binding S4" evidence="2">
    <location>
        <begin position="183"/>
        <end position="240"/>
    </location>
</feature>
<dbReference type="Proteomes" id="UP001165422">
    <property type="component" value="Unassembled WGS sequence"/>
</dbReference>
<evidence type="ECO:0000313" key="4">
    <source>
        <dbReference type="Proteomes" id="UP001165422"/>
    </source>
</evidence>
<evidence type="ECO:0000259" key="2">
    <source>
        <dbReference type="SMART" id="SM00363"/>
    </source>
</evidence>
<dbReference type="CDD" id="cd00165">
    <property type="entry name" value="S4"/>
    <property type="match status" value="1"/>
</dbReference>
<dbReference type="PROSITE" id="PS50889">
    <property type="entry name" value="S4"/>
    <property type="match status" value="1"/>
</dbReference>
<dbReference type="InterPro" id="IPR040591">
    <property type="entry name" value="RqcP2_RBD"/>
</dbReference>
<dbReference type="Gene3D" id="3.10.290.10">
    <property type="entry name" value="RNA-binding S4 domain"/>
    <property type="match status" value="1"/>
</dbReference>
<keyword evidence="1" id="KW-0694">RNA-binding</keyword>
<gene>
    <name evidence="3" type="ORF">LN736_03955</name>
</gene>
<dbReference type="EMBL" id="JAJJPB010000002">
    <property type="protein sequence ID" value="MCC9294023.1"/>
    <property type="molecule type" value="Genomic_DNA"/>
</dbReference>
<reference evidence="3" key="1">
    <citation type="submission" date="2021-11" db="EMBL/GenBank/DDBJ databases">
        <authorList>
            <person name="Qingchun L."/>
            <person name="Dong Z."/>
            <person name="Zongwei Q."/>
            <person name="Jia Z."/>
            <person name="Duotao L."/>
        </authorList>
    </citation>
    <scope>NUCLEOTIDE SEQUENCE</scope>
    <source>
        <strain evidence="3">WLY-B-L2</strain>
    </source>
</reference>